<dbReference type="InterPro" id="IPR024455">
    <property type="entry name" value="Phage_capsid"/>
</dbReference>
<dbReference type="InterPro" id="IPR054612">
    <property type="entry name" value="Phage_capsid-like_C"/>
</dbReference>
<name>A0A2M6ZHY2_9BACT</name>
<organism evidence="3 4">
    <name type="scientific">Candidatus Desantisbacteria bacterium CG07_land_8_20_14_0_80_39_15</name>
    <dbReference type="NCBI Taxonomy" id="1974549"/>
    <lineage>
        <taxon>Bacteria</taxon>
        <taxon>Candidatus Desantisiibacteriota</taxon>
    </lineage>
</organism>
<comment type="caution">
    <text evidence="3">The sequence shown here is derived from an EMBL/GenBank/DDBJ whole genome shotgun (WGS) entry which is preliminary data.</text>
</comment>
<dbReference type="NCBIfam" id="TIGR01554">
    <property type="entry name" value="major_cap_HK97"/>
    <property type="match status" value="1"/>
</dbReference>
<dbReference type="Proteomes" id="UP000229227">
    <property type="component" value="Unassembled WGS sequence"/>
</dbReference>
<protein>
    <submittedName>
        <fullName evidence="3">Phage major capsid protein</fullName>
    </submittedName>
</protein>
<feature type="domain" description="Phage capsid-like C-terminal" evidence="2">
    <location>
        <begin position="13"/>
        <end position="87"/>
    </location>
</feature>
<dbReference type="Pfam" id="PF05065">
    <property type="entry name" value="Phage_capsid"/>
    <property type="match status" value="1"/>
</dbReference>
<proteinExistence type="predicted"/>
<dbReference type="AlphaFoldDB" id="A0A2M6ZHY2"/>
<evidence type="ECO:0000313" key="3">
    <source>
        <dbReference type="EMBL" id="PIU52001.1"/>
    </source>
</evidence>
<comment type="subcellular location">
    <subcellularLocation>
        <location evidence="1">Virion</location>
    </subcellularLocation>
</comment>
<reference evidence="4" key="1">
    <citation type="submission" date="2017-09" db="EMBL/GenBank/DDBJ databases">
        <title>Depth-based differentiation of microbial function through sediment-hosted aquifers and enrichment of novel symbionts in the deep terrestrial subsurface.</title>
        <authorList>
            <person name="Probst A.J."/>
            <person name="Ladd B."/>
            <person name="Jarett J.K."/>
            <person name="Geller-Mcgrath D.E."/>
            <person name="Sieber C.M.K."/>
            <person name="Emerson J.B."/>
            <person name="Anantharaman K."/>
            <person name="Thomas B.C."/>
            <person name="Malmstrom R."/>
            <person name="Stieglmeier M."/>
            <person name="Klingl A."/>
            <person name="Woyke T."/>
            <person name="Ryan C.M."/>
            <person name="Banfield J.F."/>
        </authorList>
    </citation>
    <scope>NUCLEOTIDE SEQUENCE [LARGE SCALE GENOMIC DNA]</scope>
</reference>
<feature type="non-terminal residue" evidence="3">
    <location>
        <position position="111"/>
    </location>
</feature>
<evidence type="ECO:0000256" key="1">
    <source>
        <dbReference type="ARBA" id="ARBA00004328"/>
    </source>
</evidence>
<dbReference type="EMBL" id="PEWN01000025">
    <property type="protein sequence ID" value="PIU52001.1"/>
    <property type="molecule type" value="Genomic_DNA"/>
</dbReference>
<evidence type="ECO:0000313" key="4">
    <source>
        <dbReference type="Proteomes" id="UP000229227"/>
    </source>
</evidence>
<accession>A0A2M6ZHY2</accession>
<gene>
    <name evidence="3" type="ORF">COS91_01565</name>
</gene>
<dbReference type="SUPFAM" id="SSF56563">
    <property type="entry name" value="Major capsid protein gp5"/>
    <property type="match status" value="1"/>
</dbReference>
<sequence>MLDLKKALDTTAGSALIPEKIDPELIELANKMCPLRTLIKRINWSTNAYEWNDRTALGTARAYDESDTFNAANSTYGRRTVSIKMIESEGSVSGLLLKVGKDLLDPWASEI</sequence>
<evidence type="ECO:0000259" key="2">
    <source>
        <dbReference type="Pfam" id="PF05065"/>
    </source>
</evidence>